<dbReference type="Proteomes" id="UP000007266">
    <property type="component" value="Linkage group 4"/>
</dbReference>
<gene>
    <name evidence="8" type="primary">AUGUSTUS-3.0.2_30186</name>
    <name evidence="8" type="ORF">TcasGA2_TC030186</name>
</gene>
<dbReference type="GO" id="GO:0030425">
    <property type="term" value="C:dendrite"/>
    <property type="evidence" value="ECO:0000318"/>
    <property type="project" value="GO_Central"/>
</dbReference>
<keyword evidence="5" id="KW-0472">Membrane</keyword>
<dbReference type="GO" id="GO:0005886">
    <property type="term" value="C:plasma membrane"/>
    <property type="evidence" value="ECO:0007669"/>
    <property type="project" value="UniProtKB-SubCell"/>
</dbReference>
<dbReference type="AlphaFoldDB" id="D2A2M6"/>
<keyword evidence="6 8" id="KW-0675">Receptor</keyword>
<dbReference type="GO" id="GO:0050909">
    <property type="term" value="P:sensory perception of taste"/>
    <property type="evidence" value="ECO:0007669"/>
    <property type="project" value="InterPro"/>
</dbReference>
<keyword evidence="4" id="KW-1133">Transmembrane helix</keyword>
<evidence type="ECO:0000256" key="2">
    <source>
        <dbReference type="ARBA" id="ARBA00022475"/>
    </source>
</evidence>
<protein>
    <submittedName>
        <fullName evidence="8">Gustatory receptor 93</fullName>
    </submittedName>
</protein>
<evidence type="ECO:0000256" key="5">
    <source>
        <dbReference type="ARBA" id="ARBA00023136"/>
    </source>
</evidence>
<reference evidence="8 9" key="2">
    <citation type="journal article" date="2010" name="Nucleic Acids Res.">
        <title>BeetleBase in 2010: revisions to provide comprehensive genomic information for Tribolium castaneum.</title>
        <authorList>
            <person name="Kim H.S."/>
            <person name="Murphy T."/>
            <person name="Xia J."/>
            <person name="Caragea D."/>
            <person name="Park Y."/>
            <person name="Beeman R.W."/>
            <person name="Lorenzen M.D."/>
            <person name="Butcher S."/>
            <person name="Manak J.R."/>
            <person name="Brown S.J."/>
        </authorList>
    </citation>
    <scope>GENOME REANNOTATION</scope>
    <source>
        <strain evidence="8 9">Georgia GA2</strain>
    </source>
</reference>
<keyword evidence="9" id="KW-1185">Reference proteome</keyword>
<dbReference type="GO" id="GO:0043025">
    <property type="term" value="C:neuronal cell body"/>
    <property type="evidence" value="ECO:0000318"/>
    <property type="project" value="GO_Central"/>
</dbReference>
<dbReference type="PANTHER" id="PTHR21143">
    <property type="entry name" value="INVERTEBRATE GUSTATORY RECEPTOR"/>
    <property type="match status" value="1"/>
</dbReference>
<dbReference type="Pfam" id="PF08395">
    <property type="entry name" value="7tm_7"/>
    <property type="match status" value="1"/>
</dbReference>
<dbReference type="HOGENOM" id="CLU_809697_0_0_1"/>
<dbReference type="EMBL" id="KQ971338">
    <property type="protein sequence ID" value="EFA02928.2"/>
    <property type="molecule type" value="Genomic_DNA"/>
</dbReference>
<organism evidence="8 9">
    <name type="scientific">Tribolium castaneum</name>
    <name type="common">Red flour beetle</name>
    <dbReference type="NCBI Taxonomy" id="7070"/>
    <lineage>
        <taxon>Eukaryota</taxon>
        <taxon>Metazoa</taxon>
        <taxon>Ecdysozoa</taxon>
        <taxon>Arthropoda</taxon>
        <taxon>Hexapoda</taxon>
        <taxon>Insecta</taxon>
        <taxon>Pterygota</taxon>
        <taxon>Neoptera</taxon>
        <taxon>Endopterygota</taxon>
        <taxon>Coleoptera</taxon>
        <taxon>Polyphaga</taxon>
        <taxon>Cucujiformia</taxon>
        <taxon>Tenebrionidae</taxon>
        <taxon>Tenebrionidae incertae sedis</taxon>
        <taxon>Tribolium</taxon>
    </lineage>
</organism>
<dbReference type="InParanoid" id="D2A2M6"/>
<evidence type="ECO:0000256" key="4">
    <source>
        <dbReference type="ARBA" id="ARBA00022989"/>
    </source>
</evidence>
<keyword evidence="2" id="KW-1003">Cell membrane</keyword>
<dbReference type="GO" id="GO:0030424">
    <property type="term" value="C:axon"/>
    <property type="evidence" value="ECO:0000318"/>
    <property type="project" value="GO_Central"/>
</dbReference>
<reference evidence="8 9" key="1">
    <citation type="journal article" date="2008" name="Nature">
        <title>The genome of the model beetle and pest Tribolium castaneum.</title>
        <authorList>
            <consortium name="Tribolium Genome Sequencing Consortium"/>
            <person name="Richards S."/>
            <person name="Gibbs R.A."/>
            <person name="Weinstock G.M."/>
            <person name="Brown S.J."/>
            <person name="Denell R."/>
            <person name="Beeman R.W."/>
            <person name="Gibbs R."/>
            <person name="Beeman R.W."/>
            <person name="Brown S.J."/>
            <person name="Bucher G."/>
            <person name="Friedrich M."/>
            <person name="Grimmelikhuijzen C.J."/>
            <person name="Klingler M."/>
            <person name="Lorenzen M."/>
            <person name="Richards S."/>
            <person name="Roth S."/>
            <person name="Schroder R."/>
            <person name="Tautz D."/>
            <person name="Zdobnov E.M."/>
            <person name="Muzny D."/>
            <person name="Gibbs R.A."/>
            <person name="Weinstock G.M."/>
            <person name="Attaway T."/>
            <person name="Bell S."/>
            <person name="Buhay C.J."/>
            <person name="Chandrabose M.N."/>
            <person name="Chavez D."/>
            <person name="Clerk-Blankenburg K.P."/>
            <person name="Cree A."/>
            <person name="Dao M."/>
            <person name="Davis C."/>
            <person name="Chacko J."/>
            <person name="Dinh H."/>
            <person name="Dugan-Rocha S."/>
            <person name="Fowler G."/>
            <person name="Garner T.T."/>
            <person name="Garnes J."/>
            <person name="Gnirke A."/>
            <person name="Hawes A."/>
            <person name="Hernandez J."/>
            <person name="Hines S."/>
            <person name="Holder M."/>
            <person name="Hume J."/>
            <person name="Jhangiani S.N."/>
            <person name="Joshi V."/>
            <person name="Khan Z.M."/>
            <person name="Jackson L."/>
            <person name="Kovar C."/>
            <person name="Kowis A."/>
            <person name="Lee S."/>
            <person name="Lewis L.R."/>
            <person name="Margolis J."/>
            <person name="Morgan M."/>
            <person name="Nazareth L.V."/>
            <person name="Nguyen N."/>
            <person name="Okwuonu G."/>
            <person name="Parker D."/>
            <person name="Richards S."/>
            <person name="Ruiz S.J."/>
            <person name="Santibanez J."/>
            <person name="Savard J."/>
            <person name="Scherer S.E."/>
            <person name="Schneider B."/>
            <person name="Sodergren E."/>
            <person name="Tautz D."/>
            <person name="Vattahil S."/>
            <person name="Villasana D."/>
            <person name="White C.S."/>
            <person name="Wright R."/>
            <person name="Park Y."/>
            <person name="Beeman R.W."/>
            <person name="Lord J."/>
            <person name="Oppert B."/>
            <person name="Lorenzen M."/>
            <person name="Brown S."/>
            <person name="Wang L."/>
            <person name="Savard J."/>
            <person name="Tautz D."/>
            <person name="Richards S."/>
            <person name="Weinstock G."/>
            <person name="Gibbs R.A."/>
            <person name="Liu Y."/>
            <person name="Worley K."/>
            <person name="Weinstock G."/>
            <person name="Elsik C.G."/>
            <person name="Reese J.T."/>
            <person name="Elhaik E."/>
            <person name="Landan G."/>
            <person name="Graur D."/>
            <person name="Arensburger P."/>
            <person name="Atkinson P."/>
            <person name="Beeman R.W."/>
            <person name="Beidler J."/>
            <person name="Brown S.J."/>
            <person name="Demuth J.P."/>
            <person name="Drury D.W."/>
            <person name="Du Y.Z."/>
            <person name="Fujiwara H."/>
            <person name="Lorenzen M."/>
            <person name="Maselli V."/>
            <person name="Osanai M."/>
            <person name="Park Y."/>
            <person name="Robertson H.M."/>
            <person name="Tu Z."/>
            <person name="Wang J.J."/>
            <person name="Wang S."/>
            <person name="Richards S."/>
            <person name="Song H."/>
            <person name="Zhang L."/>
            <person name="Sodergren E."/>
            <person name="Werner D."/>
            <person name="Stanke M."/>
            <person name="Morgenstern B."/>
            <person name="Solovyev V."/>
            <person name="Kosarev P."/>
            <person name="Brown G."/>
            <person name="Chen H.C."/>
            <person name="Ermolaeva O."/>
            <person name="Hlavina W."/>
            <person name="Kapustin Y."/>
            <person name="Kiryutin B."/>
            <person name="Kitts P."/>
            <person name="Maglott D."/>
            <person name="Pruitt K."/>
            <person name="Sapojnikov V."/>
            <person name="Souvorov A."/>
            <person name="Mackey A.J."/>
            <person name="Waterhouse R.M."/>
            <person name="Wyder S."/>
            <person name="Zdobnov E.M."/>
            <person name="Zdobnov E.M."/>
            <person name="Wyder S."/>
            <person name="Kriventseva E.V."/>
            <person name="Kadowaki T."/>
            <person name="Bork P."/>
            <person name="Aranda M."/>
            <person name="Bao R."/>
            <person name="Beermann A."/>
            <person name="Berns N."/>
            <person name="Bolognesi R."/>
            <person name="Bonneton F."/>
            <person name="Bopp D."/>
            <person name="Brown S.J."/>
            <person name="Bucher G."/>
            <person name="Butts T."/>
            <person name="Chaumot A."/>
            <person name="Denell R.E."/>
            <person name="Ferrier D.E."/>
            <person name="Friedrich M."/>
            <person name="Gordon C.M."/>
            <person name="Jindra M."/>
            <person name="Klingler M."/>
            <person name="Lan Q."/>
            <person name="Lattorff H.M."/>
            <person name="Laudet V."/>
            <person name="von Levetsow C."/>
            <person name="Liu Z."/>
            <person name="Lutz R."/>
            <person name="Lynch J.A."/>
            <person name="da Fonseca R.N."/>
            <person name="Posnien N."/>
            <person name="Reuter R."/>
            <person name="Roth S."/>
            <person name="Savard J."/>
            <person name="Schinko J.B."/>
            <person name="Schmitt C."/>
            <person name="Schoppmeier M."/>
            <person name="Schroder R."/>
            <person name="Shippy T.D."/>
            <person name="Simonnet F."/>
            <person name="Marques-Souza H."/>
            <person name="Tautz D."/>
            <person name="Tomoyasu Y."/>
            <person name="Trauner J."/>
            <person name="Van der Zee M."/>
            <person name="Vervoort M."/>
            <person name="Wittkopp N."/>
            <person name="Wimmer E.A."/>
            <person name="Yang X."/>
            <person name="Jones A.K."/>
            <person name="Sattelle D.B."/>
            <person name="Ebert P.R."/>
            <person name="Nelson D."/>
            <person name="Scott J.G."/>
            <person name="Beeman R.W."/>
            <person name="Muthukrishnan S."/>
            <person name="Kramer K.J."/>
            <person name="Arakane Y."/>
            <person name="Beeman R.W."/>
            <person name="Zhu Q."/>
            <person name="Hogenkamp D."/>
            <person name="Dixit R."/>
            <person name="Oppert B."/>
            <person name="Jiang H."/>
            <person name="Zou Z."/>
            <person name="Marshall J."/>
            <person name="Elpidina E."/>
            <person name="Vinokurov K."/>
            <person name="Oppert C."/>
            <person name="Zou Z."/>
            <person name="Evans J."/>
            <person name="Lu Z."/>
            <person name="Zhao P."/>
            <person name="Sumathipala N."/>
            <person name="Altincicek B."/>
            <person name="Vilcinskas A."/>
            <person name="Williams M."/>
            <person name="Hultmark D."/>
            <person name="Hetru C."/>
            <person name="Jiang H."/>
            <person name="Grimmelikhuijzen C.J."/>
            <person name="Hauser F."/>
            <person name="Cazzamali G."/>
            <person name="Williamson M."/>
            <person name="Park Y."/>
            <person name="Li B."/>
            <person name="Tanaka Y."/>
            <person name="Predel R."/>
            <person name="Neupert S."/>
            <person name="Schachtner J."/>
            <person name="Verleyen P."/>
            <person name="Raible F."/>
            <person name="Bork P."/>
            <person name="Friedrich M."/>
            <person name="Walden K.K."/>
            <person name="Robertson H.M."/>
            <person name="Angeli S."/>
            <person name="Foret S."/>
            <person name="Bucher G."/>
            <person name="Schuetz S."/>
            <person name="Maleszka R."/>
            <person name="Wimmer E.A."/>
            <person name="Beeman R.W."/>
            <person name="Lorenzen M."/>
            <person name="Tomoyasu Y."/>
            <person name="Miller S.C."/>
            <person name="Grossmann D."/>
            <person name="Bucher G."/>
        </authorList>
    </citation>
    <scope>NUCLEOTIDE SEQUENCE [LARGE SCALE GENOMIC DNA]</scope>
    <source>
        <strain evidence="8 9">Georgia GA2</strain>
    </source>
</reference>
<evidence type="ECO:0000256" key="3">
    <source>
        <dbReference type="ARBA" id="ARBA00022692"/>
    </source>
</evidence>
<keyword evidence="7" id="KW-0807">Transducer</keyword>
<evidence type="ECO:0000256" key="1">
    <source>
        <dbReference type="ARBA" id="ARBA00004651"/>
    </source>
</evidence>
<name>D2A2M6_TRICA</name>
<proteinExistence type="predicted"/>
<comment type="subcellular location">
    <subcellularLocation>
        <location evidence="1">Cell membrane</location>
        <topology evidence="1">Multi-pass membrane protein</topology>
    </subcellularLocation>
</comment>
<keyword evidence="3" id="KW-0812">Transmembrane</keyword>
<dbReference type="GO" id="GO:0007635">
    <property type="term" value="P:chemosensory behavior"/>
    <property type="evidence" value="ECO:0000318"/>
    <property type="project" value="GO_Central"/>
</dbReference>
<dbReference type="GO" id="GO:0008049">
    <property type="term" value="P:male courtship behavior"/>
    <property type="evidence" value="ECO:0000318"/>
    <property type="project" value="GO_Central"/>
</dbReference>
<dbReference type="PANTHER" id="PTHR21143:SF104">
    <property type="entry name" value="GUSTATORY RECEPTOR 8A-RELATED"/>
    <property type="match status" value="1"/>
</dbReference>
<accession>D2A2M6</accession>
<dbReference type="GO" id="GO:0007165">
    <property type="term" value="P:signal transduction"/>
    <property type="evidence" value="ECO:0007669"/>
    <property type="project" value="UniProtKB-KW"/>
</dbReference>
<evidence type="ECO:0000313" key="8">
    <source>
        <dbReference type="EMBL" id="EFA02928.2"/>
    </source>
</evidence>
<evidence type="ECO:0000256" key="7">
    <source>
        <dbReference type="ARBA" id="ARBA00023224"/>
    </source>
</evidence>
<evidence type="ECO:0000313" key="9">
    <source>
        <dbReference type="Proteomes" id="UP000007266"/>
    </source>
</evidence>
<evidence type="ECO:0000256" key="6">
    <source>
        <dbReference type="ARBA" id="ARBA00023170"/>
    </source>
</evidence>
<sequence>MTWFVVHLYVIVSEIRRRFELLNTKFEYIIRTTSSEAAAINCLKCHDLLCGLITKVNKTFGFQIMIVDKLIALRVVETSYLCLLFAIEERTKFSVLTFVNNFIWSIDFIICGALISFSCGKTNKQAQFSLILCQNLQNEVGNDPLKGEILTQFAKQVVAARPEFNCLGFLPVNYGSFLKILGSIFNYIVIVLQFDH</sequence>
<dbReference type="InterPro" id="IPR013604">
    <property type="entry name" value="7TM_chemorcpt"/>
</dbReference>
<dbReference type="OrthoDB" id="6758274at2759"/>